<evidence type="ECO:0000313" key="2">
    <source>
        <dbReference type="EMBL" id="KAF7368514.1"/>
    </source>
</evidence>
<protein>
    <recommendedName>
        <fullName evidence="4">F-box domain-containing protein</fullName>
    </recommendedName>
</protein>
<feature type="chain" id="PRO_5034954790" description="F-box domain-containing protein" evidence="1">
    <location>
        <begin position="20"/>
        <end position="537"/>
    </location>
</feature>
<proteinExistence type="predicted"/>
<sequence>MVKNKRYLVFLLSTHTVSSSWTLTPPNLRKTKNLAELTKTLLSCLRKWDNLKIFGFPYGSNARFSAIWLARAQALVQELVQSQTIHTIRLSATFRMIPSFIPPICDIPSLRLIEFEQSLEPEYRVTSEIDANPRLKTVARYTTIQATDDQIVSSDFMPDVAPSLNPSFIPMESAAEETREIIWKRVLFFALYVEELRDPAFPPWPTSSHPSRLPVLMVSKFFNRLGLPYLYDCPNLTPRSAPLIAKQLQEHPDFGSYIRFLFTPWGALPLHSMLTILSHVTNLESLAPRNSNLNQPIPMSLDVFARTAGPSLREFYACLNISTIPTSSLALFIELRILQLRCVFDVIPTSISTSDALKSLHTLHIHGYKTSLLNVLSIMRLESLHTLVIPMHIDNVLPLNKFLKAHGGSLLHLTIGFIPQDEDDDFTVIDFCPILVTLEFLGQCDVSQLTRKTPHQALTRIVAHELPDDINELSLDMFPALREIHLRHMKWPPTEREISRSKCVRDAEWLLEKGVKVTDSTGKHWVPRVKSARARKR</sequence>
<dbReference type="AlphaFoldDB" id="A0A8H7DAP0"/>
<dbReference type="EMBL" id="JACAZI010000002">
    <property type="protein sequence ID" value="KAF7368514.1"/>
    <property type="molecule type" value="Genomic_DNA"/>
</dbReference>
<evidence type="ECO:0008006" key="4">
    <source>
        <dbReference type="Google" id="ProtNLM"/>
    </source>
</evidence>
<gene>
    <name evidence="2" type="ORF">MVEN_00174600</name>
</gene>
<keyword evidence="3" id="KW-1185">Reference proteome</keyword>
<name>A0A8H7DAP0_9AGAR</name>
<accession>A0A8H7DAP0</accession>
<reference evidence="2" key="1">
    <citation type="submission" date="2020-05" db="EMBL/GenBank/DDBJ databases">
        <title>Mycena genomes resolve the evolution of fungal bioluminescence.</title>
        <authorList>
            <person name="Tsai I.J."/>
        </authorList>
    </citation>
    <scope>NUCLEOTIDE SEQUENCE</scope>
    <source>
        <strain evidence="2">CCC161011</strain>
    </source>
</reference>
<dbReference type="OrthoDB" id="2906982at2759"/>
<organism evidence="2 3">
    <name type="scientific">Mycena venus</name>
    <dbReference type="NCBI Taxonomy" id="2733690"/>
    <lineage>
        <taxon>Eukaryota</taxon>
        <taxon>Fungi</taxon>
        <taxon>Dikarya</taxon>
        <taxon>Basidiomycota</taxon>
        <taxon>Agaricomycotina</taxon>
        <taxon>Agaricomycetes</taxon>
        <taxon>Agaricomycetidae</taxon>
        <taxon>Agaricales</taxon>
        <taxon>Marasmiineae</taxon>
        <taxon>Mycenaceae</taxon>
        <taxon>Mycena</taxon>
    </lineage>
</organism>
<keyword evidence="1" id="KW-0732">Signal</keyword>
<dbReference type="Proteomes" id="UP000620124">
    <property type="component" value="Unassembled WGS sequence"/>
</dbReference>
<evidence type="ECO:0000313" key="3">
    <source>
        <dbReference type="Proteomes" id="UP000620124"/>
    </source>
</evidence>
<feature type="signal peptide" evidence="1">
    <location>
        <begin position="1"/>
        <end position="19"/>
    </location>
</feature>
<dbReference type="Gene3D" id="3.80.10.10">
    <property type="entry name" value="Ribonuclease Inhibitor"/>
    <property type="match status" value="1"/>
</dbReference>
<evidence type="ECO:0000256" key="1">
    <source>
        <dbReference type="SAM" id="SignalP"/>
    </source>
</evidence>
<comment type="caution">
    <text evidence="2">The sequence shown here is derived from an EMBL/GenBank/DDBJ whole genome shotgun (WGS) entry which is preliminary data.</text>
</comment>
<dbReference type="InterPro" id="IPR032675">
    <property type="entry name" value="LRR_dom_sf"/>
</dbReference>